<evidence type="ECO:0000256" key="4">
    <source>
        <dbReference type="ARBA" id="ARBA00022840"/>
    </source>
</evidence>
<feature type="region of interest" description="Disordered" evidence="5">
    <location>
        <begin position="1"/>
        <end position="40"/>
    </location>
</feature>
<gene>
    <name evidence="7" type="ORF">I6G21_03510</name>
</gene>
<reference evidence="7 8" key="1">
    <citation type="submission" date="2020-12" db="EMBL/GenBank/DDBJ databases">
        <title>FDA dAtabase for Regulatory Grade micrObial Sequences (FDA-ARGOS): Supporting development and validation of Infectious Disease Dx tests.</title>
        <authorList>
            <person name="Sproer C."/>
            <person name="Gronow S."/>
            <person name="Severitt S."/>
            <person name="Schroder I."/>
            <person name="Tallon L."/>
            <person name="Sadzewicz L."/>
            <person name="Zhao X."/>
            <person name="Boylan J."/>
            <person name="Ott S."/>
            <person name="Bowen H."/>
            <person name="Vavikolanu K."/>
            <person name="Mehta A."/>
            <person name="Aluvathingal J."/>
            <person name="Nadendla S."/>
            <person name="Lowell S."/>
            <person name="Myers T."/>
            <person name="Yan Y."/>
            <person name="Sichtig H."/>
        </authorList>
    </citation>
    <scope>NUCLEOTIDE SEQUENCE [LARGE SCALE GENOMIC DNA]</scope>
    <source>
        <strain evidence="7 8">FDAARGOS_864</strain>
    </source>
</reference>
<dbReference type="GO" id="GO:0016887">
    <property type="term" value="F:ATP hydrolysis activity"/>
    <property type="evidence" value="ECO:0007669"/>
    <property type="project" value="InterPro"/>
</dbReference>
<proteinExistence type="inferred from homology"/>
<dbReference type="RefSeq" id="WP_081101469.1">
    <property type="nucleotide sequence ID" value="NZ_CP065738.1"/>
</dbReference>
<protein>
    <submittedName>
        <fullName evidence="7">Metal ABC transporter ATP-binding protein</fullName>
    </submittedName>
</protein>
<evidence type="ECO:0000313" key="8">
    <source>
        <dbReference type="Proteomes" id="UP000594975"/>
    </source>
</evidence>
<dbReference type="GO" id="GO:0005524">
    <property type="term" value="F:ATP binding"/>
    <property type="evidence" value="ECO:0007669"/>
    <property type="project" value="UniProtKB-KW"/>
</dbReference>
<dbReference type="InterPro" id="IPR003439">
    <property type="entry name" value="ABC_transporter-like_ATP-bd"/>
</dbReference>
<evidence type="ECO:0000256" key="1">
    <source>
        <dbReference type="ARBA" id="ARBA00005417"/>
    </source>
</evidence>
<dbReference type="AlphaFoldDB" id="A0A7T3CHM9"/>
<name>A0A7T3CHM9_9MICC</name>
<dbReference type="EMBL" id="CP065738">
    <property type="protein sequence ID" value="QPT54262.1"/>
    <property type="molecule type" value="Genomic_DNA"/>
</dbReference>
<dbReference type="GeneID" id="61262430"/>
<accession>A0A7T3CHM9</accession>
<dbReference type="InterPro" id="IPR003593">
    <property type="entry name" value="AAA+_ATPase"/>
</dbReference>
<dbReference type="PROSITE" id="PS50893">
    <property type="entry name" value="ABC_TRANSPORTER_2"/>
    <property type="match status" value="1"/>
</dbReference>
<evidence type="ECO:0000256" key="2">
    <source>
        <dbReference type="ARBA" id="ARBA00022448"/>
    </source>
</evidence>
<sequence length="303" mass="32118">MPFPHARASRRTRRIEAAHAATPRPPADHGPGAELPDAGLTAELTADRNPDAAPRDQPPALEIRDLTVTRATVLAVQDASLTLRPGTVTALLGVNGSGKSTLMDAVAGFAPARRGVVRIRGMPAETARRHSLLAYMPQSEGVDWDFPLSVADLTMQGRVGFQGLTRRPRPQDRQAAAEALARVGLTALAHRQIGQLSGGQRRRAFLARALAQGAPLLLLDEPLAGVDRVSAVAIGRILREAADAGAAVLFSVHSIEGLEAVADDAVLLRRRILLTGPTAEVLRPEHLALAFGSPDDEAAPWTR</sequence>
<dbReference type="PROSITE" id="PS00211">
    <property type="entry name" value="ABC_TRANSPORTER_1"/>
    <property type="match status" value="1"/>
</dbReference>
<dbReference type="SUPFAM" id="SSF52540">
    <property type="entry name" value="P-loop containing nucleoside triphosphate hydrolases"/>
    <property type="match status" value="1"/>
</dbReference>
<dbReference type="InterPro" id="IPR017871">
    <property type="entry name" value="ABC_transporter-like_CS"/>
</dbReference>
<keyword evidence="2" id="KW-0813">Transport</keyword>
<evidence type="ECO:0000256" key="3">
    <source>
        <dbReference type="ARBA" id="ARBA00022741"/>
    </source>
</evidence>
<evidence type="ECO:0000259" key="6">
    <source>
        <dbReference type="PROSITE" id="PS50893"/>
    </source>
</evidence>
<dbReference type="InterPro" id="IPR027417">
    <property type="entry name" value="P-loop_NTPase"/>
</dbReference>
<dbReference type="SMART" id="SM00382">
    <property type="entry name" value="AAA"/>
    <property type="match status" value="1"/>
</dbReference>
<dbReference type="PANTHER" id="PTHR42734:SF5">
    <property type="entry name" value="IRON TRANSPORT SYSTEM ATP-BINDING PROTEIN HI_0361-RELATED"/>
    <property type="match status" value="1"/>
</dbReference>
<evidence type="ECO:0000256" key="5">
    <source>
        <dbReference type="SAM" id="MobiDB-lite"/>
    </source>
</evidence>
<dbReference type="Pfam" id="PF00005">
    <property type="entry name" value="ABC_tran"/>
    <property type="match status" value="1"/>
</dbReference>
<comment type="similarity">
    <text evidence="1">Belongs to the ABC transporter superfamily.</text>
</comment>
<dbReference type="KEGG" id="rkr:I6G21_03510"/>
<dbReference type="Proteomes" id="UP000594975">
    <property type="component" value="Chromosome"/>
</dbReference>
<keyword evidence="3" id="KW-0547">Nucleotide-binding</keyword>
<dbReference type="PANTHER" id="PTHR42734">
    <property type="entry name" value="METAL TRANSPORT SYSTEM ATP-BINDING PROTEIN TM_0124-RELATED"/>
    <property type="match status" value="1"/>
</dbReference>
<feature type="domain" description="ABC transporter" evidence="6">
    <location>
        <begin position="61"/>
        <end position="295"/>
    </location>
</feature>
<dbReference type="CDD" id="cd03235">
    <property type="entry name" value="ABC_Metallic_Cations"/>
    <property type="match status" value="1"/>
</dbReference>
<evidence type="ECO:0000313" key="7">
    <source>
        <dbReference type="EMBL" id="QPT54262.1"/>
    </source>
</evidence>
<organism evidence="7 8">
    <name type="scientific">Rothia kristinae</name>
    <dbReference type="NCBI Taxonomy" id="37923"/>
    <lineage>
        <taxon>Bacteria</taxon>
        <taxon>Bacillati</taxon>
        <taxon>Actinomycetota</taxon>
        <taxon>Actinomycetes</taxon>
        <taxon>Micrococcales</taxon>
        <taxon>Micrococcaceae</taxon>
        <taxon>Rothia</taxon>
    </lineage>
</organism>
<keyword evidence="4 7" id="KW-0067">ATP-binding</keyword>
<dbReference type="InterPro" id="IPR050153">
    <property type="entry name" value="Metal_Ion_Import_ABC"/>
</dbReference>
<dbReference type="Gene3D" id="3.40.50.300">
    <property type="entry name" value="P-loop containing nucleotide triphosphate hydrolases"/>
    <property type="match status" value="1"/>
</dbReference>